<comment type="caution">
    <text evidence="2">The sequence shown here is derived from an EMBL/GenBank/DDBJ whole genome shotgun (WGS) entry which is preliminary data.</text>
</comment>
<dbReference type="Proteomes" id="UP001529510">
    <property type="component" value="Unassembled WGS sequence"/>
</dbReference>
<sequence length="413" mass="46244">MGNILYCCRKVSEFINTKGVGNQTEEQSLLLSQENSDIESLSPSRTSADLLASPVLDQDHLLFPDIVLSSNLRVREDSIQPLELLLATRGEAQDVRRDGVYESNLRNGGERNRELVGRPSTNIAGINQLCSTEDEWPLLSSLYQIPAAQNRICTHGLEADACKPHGMGLFEDITVSRNSVTIPVLGASSSDASQSDADISQREDGWTQKEQFTEREEPKEQLRVKKLLNEPNSAAQTPLDAMKMQPAYGIPIESPLEAQTLELIAQPDDFEDPDALAKPDSQTSETLEMDILKREHANEKPTTSVELPLCMEKKISHVEQPDITDMSSGLVEHELGEMEQNLSQMDQDLMWKKKEVEHMQWDLEALKQSTGLALRDSEQKTLAVTQVEQREDQTERFTLFVVDKLFLATPNLT</sequence>
<evidence type="ECO:0000256" key="1">
    <source>
        <dbReference type="SAM" id="MobiDB-lite"/>
    </source>
</evidence>
<dbReference type="AlphaFoldDB" id="A0ABD0NLB3"/>
<proteinExistence type="predicted"/>
<dbReference type="EMBL" id="JAMKFB020000021">
    <property type="protein sequence ID" value="KAL0162195.1"/>
    <property type="molecule type" value="Genomic_DNA"/>
</dbReference>
<feature type="non-terminal residue" evidence="2">
    <location>
        <position position="413"/>
    </location>
</feature>
<accession>A0ABD0NLB3</accession>
<protein>
    <submittedName>
        <fullName evidence="2">Uncharacterized protein</fullName>
    </submittedName>
</protein>
<gene>
    <name evidence="2" type="ORF">M9458_041591</name>
</gene>
<evidence type="ECO:0000313" key="3">
    <source>
        <dbReference type="Proteomes" id="UP001529510"/>
    </source>
</evidence>
<keyword evidence="3" id="KW-1185">Reference proteome</keyword>
<organism evidence="2 3">
    <name type="scientific">Cirrhinus mrigala</name>
    <name type="common">Mrigala</name>
    <dbReference type="NCBI Taxonomy" id="683832"/>
    <lineage>
        <taxon>Eukaryota</taxon>
        <taxon>Metazoa</taxon>
        <taxon>Chordata</taxon>
        <taxon>Craniata</taxon>
        <taxon>Vertebrata</taxon>
        <taxon>Euteleostomi</taxon>
        <taxon>Actinopterygii</taxon>
        <taxon>Neopterygii</taxon>
        <taxon>Teleostei</taxon>
        <taxon>Ostariophysi</taxon>
        <taxon>Cypriniformes</taxon>
        <taxon>Cyprinidae</taxon>
        <taxon>Labeoninae</taxon>
        <taxon>Labeonini</taxon>
        <taxon>Cirrhinus</taxon>
    </lineage>
</organism>
<feature type="compositionally biased region" description="Low complexity" evidence="1">
    <location>
        <begin position="187"/>
        <end position="198"/>
    </location>
</feature>
<feature type="compositionally biased region" description="Basic and acidic residues" evidence="1">
    <location>
        <begin position="199"/>
        <end position="220"/>
    </location>
</feature>
<evidence type="ECO:0000313" key="2">
    <source>
        <dbReference type="EMBL" id="KAL0162195.1"/>
    </source>
</evidence>
<feature type="region of interest" description="Disordered" evidence="1">
    <location>
        <begin position="187"/>
        <end position="220"/>
    </location>
</feature>
<reference evidence="2 3" key="1">
    <citation type="submission" date="2024-05" db="EMBL/GenBank/DDBJ databases">
        <title>Genome sequencing and assembly of Indian major carp, Cirrhinus mrigala (Hamilton, 1822).</title>
        <authorList>
            <person name="Mohindra V."/>
            <person name="Chowdhury L.M."/>
            <person name="Lal K."/>
            <person name="Jena J.K."/>
        </authorList>
    </citation>
    <scope>NUCLEOTIDE SEQUENCE [LARGE SCALE GENOMIC DNA]</scope>
    <source>
        <strain evidence="2">CM1030</strain>
        <tissue evidence="2">Blood</tissue>
    </source>
</reference>
<name>A0ABD0NLB3_CIRMR</name>